<feature type="chain" id="PRO_5018769593" description="Energy transducer TonB" evidence="1">
    <location>
        <begin position="26"/>
        <end position="389"/>
    </location>
</feature>
<feature type="signal peptide" evidence="1">
    <location>
        <begin position="1"/>
        <end position="25"/>
    </location>
</feature>
<reference evidence="2 3" key="1">
    <citation type="submission" date="2019-01" db="EMBL/GenBank/DDBJ databases">
        <authorList>
            <person name="Chen W.-M."/>
        </authorList>
    </citation>
    <scope>NUCLEOTIDE SEQUENCE [LARGE SCALE GENOMIC DNA]</scope>
    <source>
        <strain evidence="2 3">CCP-18</strain>
    </source>
</reference>
<proteinExistence type="predicted"/>
<comment type="caution">
    <text evidence="2">The sequence shown here is derived from an EMBL/GenBank/DDBJ whole genome shotgun (WGS) entry which is preliminary data.</text>
</comment>
<evidence type="ECO:0008006" key="4">
    <source>
        <dbReference type="Google" id="ProtNLM"/>
    </source>
</evidence>
<evidence type="ECO:0000313" key="2">
    <source>
        <dbReference type="EMBL" id="RVT87464.1"/>
    </source>
</evidence>
<dbReference type="Proteomes" id="UP000288587">
    <property type="component" value="Unassembled WGS sequence"/>
</dbReference>
<dbReference type="OrthoDB" id="8874590at2"/>
<protein>
    <recommendedName>
        <fullName evidence="4">Energy transducer TonB</fullName>
    </recommendedName>
</protein>
<dbReference type="RefSeq" id="WP_127679654.1">
    <property type="nucleotide sequence ID" value="NZ_SACM01000001.1"/>
</dbReference>
<dbReference type="EMBL" id="SACM01000001">
    <property type="protein sequence ID" value="RVT87464.1"/>
    <property type="molecule type" value="Genomic_DNA"/>
</dbReference>
<evidence type="ECO:0000256" key="1">
    <source>
        <dbReference type="SAM" id="SignalP"/>
    </source>
</evidence>
<gene>
    <name evidence="2" type="ORF">EOD73_00030</name>
</gene>
<keyword evidence="1" id="KW-0732">Signal</keyword>
<keyword evidence="3" id="KW-1185">Reference proteome</keyword>
<evidence type="ECO:0000313" key="3">
    <source>
        <dbReference type="Proteomes" id="UP000288587"/>
    </source>
</evidence>
<sequence>MLSKRAFTTLAACAAFAMASGPAVAQVPASAPSASAPAAESPTAWIDRFVTLNVVPHLRIHAAHDELTKQAALAMVTEHLPRVRALMAAWWQQELAADQPQLAADRTIARLYNEFALWSLDSTGPAHDALVLQALQSETACHPLAEPVTEFDQRLTRLRSLPPEALTQALGHERALLARWGQPRQLPTAKSLPVAAWLEKVRKGDTAGLLPLPGTLRAYGPDARPGQRKEASRARALDRCLLNHWALRSELARPELQADAAARALALARFREGVAIQLPELLWTSREAAGTPLKSDDGYPELPKRFGVEGTVTLVVELDGKGSLLNAQVHDRQLRVPGIPADVRPAAFEALLDEASLAKAKALTYRAPVGDKLKDGVMRATQPFVWALQ</sequence>
<name>A0A3S2XY54_9BURK</name>
<accession>A0A3S2XY54</accession>
<organism evidence="2 3">
    <name type="scientific">Inhella crocodyli</name>
    <dbReference type="NCBI Taxonomy" id="2499851"/>
    <lineage>
        <taxon>Bacteria</taxon>
        <taxon>Pseudomonadati</taxon>
        <taxon>Pseudomonadota</taxon>
        <taxon>Betaproteobacteria</taxon>
        <taxon>Burkholderiales</taxon>
        <taxon>Sphaerotilaceae</taxon>
        <taxon>Inhella</taxon>
    </lineage>
</organism>
<dbReference type="AlphaFoldDB" id="A0A3S2XY54"/>